<feature type="transmembrane region" description="Helical" evidence="1">
    <location>
        <begin position="12"/>
        <end position="32"/>
    </location>
</feature>
<organism evidence="2 3">
    <name type="scientific">Ameiurus melas</name>
    <name type="common">Black bullhead</name>
    <name type="synonym">Silurus melas</name>
    <dbReference type="NCBI Taxonomy" id="219545"/>
    <lineage>
        <taxon>Eukaryota</taxon>
        <taxon>Metazoa</taxon>
        <taxon>Chordata</taxon>
        <taxon>Craniata</taxon>
        <taxon>Vertebrata</taxon>
        <taxon>Euteleostomi</taxon>
        <taxon>Actinopterygii</taxon>
        <taxon>Neopterygii</taxon>
        <taxon>Teleostei</taxon>
        <taxon>Ostariophysi</taxon>
        <taxon>Siluriformes</taxon>
        <taxon>Ictaluridae</taxon>
        <taxon>Ameiurus</taxon>
    </lineage>
</organism>
<dbReference type="AlphaFoldDB" id="A0A7J6AAN7"/>
<keyword evidence="1" id="KW-0812">Transmembrane</keyword>
<keyword evidence="1" id="KW-0472">Membrane</keyword>
<keyword evidence="3" id="KW-1185">Reference proteome</keyword>
<reference evidence="2 3" key="1">
    <citation type="submission" date="2020-02" db="EMBL/GenBank/DDBJ databases">
        <title>A chromosome-scale genome assembly of the black bullhead catfish (Ameiurus melas).</title>
        <authorList>
            <person name="Wen M."/>
            <person name="Zham M."/>
            <person name="Cabau C."/>
            <person name="Klopp C."/>
            <person name="Donnadieu C."/>
            <person name="Roques C."/>
            <person name="Bouchez O."/>
            <person name="Lampietro C."/>
            <person name="Jouanno E."/>
            <person name="Herpin A."/>
            <person name="Louis A."/>
            <person name="Berthelot C."/>
            <person name="Parey E."/>
            <person name="Roest-Crollius H."/>
            <person name="Braasch I."/>
            <person name="Postlethwait J."/>
            <person name="Robinson-Rechavi M."/>
            <person name="Echchiki A."/>
            <person name="Begum T."/>
            <person name="Montfort J."/>
            <person name="Schartl M."/>
            <person name="Bobe J."/>
            <person name="Guiguen Y."/>
        </authorList>
    </citation>
    <scope>NUCLEOTIDE SEQUENCE [LARGE SCALE GENOMIC DNA]</scope>
    <source>
        <strain evidence="2">M_S1</strain>
        <tissue evidence="2">Blood</tissue>
    </source>
</reference>
<dbReference type="EMBL" id="JAAGNN010000017">
    <property type="protein sequence ID" value="KAF4078548.1"/>
    <property type="molecule type" value="Genomic_DNA"/>
</dbReference>
<gene>
    <name evidence="2" type="ORF">AMELA_G00200400</name>
</gene>
<evidence type="ECO:0000313" key="2">
    <source>
        <dbReference type="EMBL" id="KAF4078548.1"/>
    </source>
</evidence>
<name>A0A7J6AAN7_AMEME</name>
<protein>
    <submittedName>
        <fullName evidence="2">Uncharacterized protein</fullName>
    </submittedName>
</protein>
<accession>A0A7J6AAN7</accession>
<sequence length="103" mass="12200">MYVCMYYYYYYYYYYYWGNGDLVVTTFASHLWGWGFESLLHPVFPHPVFPRASGVSSLYFGFLLLSTNMCYRLIGVSKLSIVCERVPRGPWDMLQTPLQPCIE</sequence>
<evidence type="ECO:0000313" key="3">
    <source>
        <dbReference type="Proteomes" id="UP000593565"/>
    </source>
</evidence>
<evidence type="ECO:0000256" key="1">
    <source>
        <dbReference type="SAM" id="Phobius"/>
    </source>
</evidence>
<comment type="caution">
    <text evidence="2">The sequence shown here is derived from an EMBL/GenBank/DDBJ whole genome shotgun (WGS) entry which is preliminary data.</text>
</comment>
<dbReference type="Proteomes" id="UP000593565">
    <property type="component" value="Unassembled WGS sequence"/>
</dbReference>
<keyword evidence="1" id="KW-1133">Transmembrane helix</keyword>
<proteinExistence type="predicted"/>
<feature type="transmembrane region" description="Helical" evidence="1">
    <location>
        <begin position="52"/>
        <end position="71"/>
    </location>
</feature>